<feature type="chain" id="PRO_5042158490" evidence="7">
    <location>
        <begin position="28"/>
        <end position="156"/>
    </location>
</feature>
<dbReference type="GO" id="GO:0032934">
    <property type="term" value="F:sterol binding"/>
    <property type="evidence" value="ECO:0007669"/>
    <property type="project" value="InterPro"/>
</dbReference>
<dbReference type="FunFam" id="2.60.40.770:FF:000002">
    <property type="entry name" value="putative phosphatidylglycerol/phosphatidylinositol transfer protein DDB_G0282179"/>
    <property type="match status" value="1"/>
</dbReference>
<dbReference type="InterPro" id="IPR003172">
    <property type="entry name" value="ML_dom"/>
</dbReference>
<dbReference type="CDD" id="cd00917">
    <property type="entry name" value="PG-PI_TP"/>
    <property type="match status" value="1"/>
</dbReference>
<dbReference type="Proteomes" id="UP001163823">
    <property type="component" value="Chromosome 1"/>
</dbReference>
<dbReference type="PANTHER" id="PTHR11306">
    <property type="entry name" value="NIEMANN PICK TYPE C2 PROTEIN NPC2-RELATED"/>
    <property type="match status" value="1"/>
</dbReference>
<dbReference type="InterPro" id="IPR033917">
    <property type="entry name" value="ML_PG-PI_TP"/>
</dbReference>
<dbReference type="SMART" id="SM00737">
    <property type="entry name" value="ML"/>
    <property type="match status" value="1"/>
</dbReference>
<keyword evidence="6" id="KW-0445">Lipid transport</keyword>
<keyword evidence="5 7" id="KW-0732">Signal</keyword>
<keyword evidence="4" id="KW-0813">Transport</keyword>
<dbReference type="GO" id="GO:0032366">
    <property type="term" value="P:intracellular sterol transport"/>
    <property type="evidence" value="ECO:0007669"/>
    <property type="project" value="InterPro"/>
</dbReference>
<dbReference type="Pfam" id="PF02221">
    <property type="entry name" value="E1_DerP2_DerF2"/>
    <property type="match status" value="1"/>
</dbReference>
<evidence type="ECO:0000256" key="1">
    <source>
        <dbReference type="ARBA" id="ARBA00002053"/>
    </source>
</evidence>
<evidence type="ECO:0000256" key="2">
    <source>
        <dbReference type="ARBA" id="ARBA00006370"/>
    </source>
</evidence>
<feature type="domain" description="MD-2-related lipid-recognition" evidence="8">
    <location>
        <begin position="30"/>
        <end position="145"/>
    </location>
</feature>
<organism evidence="9 10">
    <name type="scientific">Quillaja saponaria</name>
    <name type="common">Soap bark tree</name>
    <dbReference type="NCBI Taxonomy" id="32244"/>
    <lineage>
        <taxon>Eukaryota</taxon>
        <taxon>Viridiplantae</taxon>
        <taxon>Streptophyta</taxon>
        <taxon>Embryophyta</taxon>
        <taxon>Tracheophyta</taxon>
        <taxon>Spermatophyta</taxon>
        <taxon>Magnoliopsida</taxon>
        <taxon>eudicotyledons</taxon>
        <taxon>Gunneridae</taxon>
        <taxon>Pentapetalae</taxon>
        <taxon>rosids</taxon>
        <taxon>fabids</taxon>
        <taxon>Fabales</taxon>
        <taxon>Quillajaceae</taxon>
        <taxon>Quillaja</taxon>
    </lineage>
</organism>
<reference evidence="9 10" key="1">
    <citation type="journal article" date="2023" name="Science">
        <title>Elucidation of the pathway for biosynthesis of saponin adjuvants from the soapbark tree.</title>
        <authorList>
            <person name="Reed J."/>
            <person name="Orme A."/>
            <person name="El-Demerdash A."/>
            <person name="Owen C."/>
            <person name="Martin L.B.B."/>
            <person name="Misra R.C."/>
            <person name="Kikuchi S."/>
            <person name="Rejzek M."/>
            <person name="Martin A.C."/>
            <person name="Harkess A."/>
            <person name="Leebens-Mack J."/>
            <person name="Louveau T."/>
            <person name="Stephenson M.J."/>
            <person name="Osbourn A."/>
        </authorList>
    </citation>
    <scope>NUCLEOTIDE SEQUENCE [LARGE SCALE GENOMIC DNA]</scope>
    <source>
        <strain evidence="9">S10</strain>
    </source>
</reference>
<comment type="caution">
    <text evidence="9">The sequence shown here is derived from an EMBL/GenBank/DDBJ whole genome shotgun (WGS) entry which is preliminary data.</text>
</comment>
<sequence length="156" mass="16692">MEVQSKLKLYLLTCLPILLLLSSFAQAKSVKYCDKKGNYAVKVDGVKISPDPVARGKPATFSISASAGEAINHGKVTIDVAYFGVHVHTEIHDLCEETACPVSAGNFVLSHSQTLPAITPPGSYTLTMKIEGENNQQLTCISFGFKVALFSSVSSI</sequence>
<dbReference type="InterPro" id="IPR039670">
    <property type="entry name" value="NPC2-like"/>
</dbReference>
<evidence type="ECO:0000256" key="5">
    <source>
        <dbReference type="ARBA" id="ARBA00022729"/>
    </source>
</evidence>
<evidence type="ECO:0000256" key="6">
    <source>
        <dbReference type="ARBA" id="ARBA00023055"/>
    </source>
</evidence>
<protein>
    <submittedName>
        <fullName evidence="9">MD-2-related lipid recognition domain-containing protein / ML domain-containing protein</fullName>
    </submittedName>
</protein>
<name>A0AAD7QGX8_QUISA</name>
<accession>A0AAD7QGX8</accession>
<comment type="similarity">
    <text evidence="2">Belongs to the NPC2 family.</text>
</comment>
<evidence type="ECO:0000256" key="4">
    <source>
        <dbReference type="ARBA" id="ARBA00022448"/>
    </source>
</evidence>
<dbReference type="AlphaFoldDB" id="A0AAD7QGX8"/>
<dbReference type="PANTHER" id="PTHR11306:SF0">
    <property type="entry name" value="PHOSPHATIDYLGLYCEROL_PHOSPHATIDYLINOSITOL TRANSFER PROTEIN"/>
    <property type="match status" value="1"/>
</dbReference>
<dbReference type="SUPFAM" id="SSF81296">
    <property type="entry name" value="E set domains"/>
    <property type="match status" value="1"/>
</dbReference>
<evidence type="ECO:0000259" key="8">
    <source>
        <dbReference type="SMART" id="SM00737"/>
    </source>
</evidence>
<dbReference type="EMBL" id="JARAOO010000001">
    <property type="protein sequence ID" value="KAJ7981253.1"/>
    <property type="molecule type" value="Genomic_DNA"/>
</dbReference>
<dbReference type="InterPro" id="IPR014756">
    <property type="entry name" value="Ig_E-set"/>
</dbReference>
<dbReference type="KEGG" id="qsa:O6P43_000539"/>
<dbReference type="Gene3D" id="2.60.40.770">
    <property type="match status" value="1"/>
</dbReference>
<comment type="function">
    <text evidence="1">Catalyzes the intermembrane transfer of phosphatidylglycerol and phosphatidylinositol.</text>
</comment>
<evidence type="ECO:0000256" key="3">
    <source>
        <dbReference type="ARBA" id="ARBA00011245"/>
    </source>
</evidence>
<proteinExistence type="inferred from homology"/>
<evidence type="ECO:0000313" key="10">
    <source>
        <dbReference type="Proteomes" id="UP001163823"/>
    </source>
</evidence>
<evidence type="ECO:0000256" key="7">
    <source>
        <dbReference type="SAM" id="SignalP"/>
    </source>
</evidence>
<keyword evidence="10" id="KW-1185">Reference proteome</keyword>
<gene>
    <name evidence="9" type="ORF">O6P43_000539</name>
</gene>
<feature type="signal peptide" evidence="7">
    <location>
        <begin position="1"/>
        <end position="27"/>
    </location>
</feature>
<comment type="subunit">
    <text evidence="3">Monomer.</text>
</comment>
<evidence type="ECO:0000313" key="9">
    <source>
        <dbReference type="EMBL" id="KAJ7981253.1"/>
    </source>
</evidence>